<dbReference type="RefSeq" id="WP_055674032.1">
    <property type="nucleotide sequence ID" value="NZ_CXWD01000034.1"/>
</dbReference>
<organism evidence="2 3">
    <name type="scientific">Roseibium alexandrii</name>
    <dbReference type="NCBI Taxonomy" id="388408"/>
    <lineage>
        <taxon>Bacteria</taxon>
        <taxon>Pseudomonadati</taxon>
        <taxon>Pseudomonadota</taxon>
        <taxon>Alphaproteobacteria</taxon>
        <taxon>Hyphomicrobiales</taxon>
        <taxon>Stappiaceae</taxon>
        <taxon>Roseibium</taxon>
    </lineage>
</organism>
<dbReference type="GO" id="GO:0005694">
    <property type="term" value="C:chromosome"/>
    <property type="evidence" value="ECO:0007669"/>
    <property type="project" value="TreeGrafter"/>
</dbReference>
<sequence>MPDDREERVELIPINSVHILNPRDRNKRRFRSVVESIAAVGLKRPITVSRRQAANGRTNSGKQFDLVCGQGRLEAFKELGETSIPAIIIQVDPEECYLLSLVENLARRHHTPLELMRSIGVLSDTGYGPADIAAKTGLSREYVSGIINLISNGEDRLIAAVERSQIPVSVAVDIASADDDNAQQALTEAYARKELRGQKLQIAMRVVRNRARFGKKLAQGQGRQSRTLTAQAMVRAYRQETERQRNLVRKADLTENRLLVITNAMRVLFDDEHFVTLLRAEGLETLPRQLADRIIASGGGT</sequence>
<keyword evidence="3" id="KW-1185">Reference proteome</keyword>
<dbReference type="SUPFAM" id="SSF109709">
    <property type="entry name" value="KorB DNA-binding domain-like"/>
    <property type="match status" value="1"/>
</dbReference>
<dbReference type="PANTHER" id="PTHR33375:SF1">
    <property type="entry name" value="CHROMOSOME-PARTITIONING PROTEIN PARB-RELATED"/>
    <property type="match status" value="1"/>
</dbReference>
<dbReference type="AlphaFoldDB" id="A0A0M7AUB0"/>
<protein>
    <submittedName>
        <fullName evidence="2">ParB/RepB/Spo0J family partition protein</fullName>
    </submittedName>
</protein>
<dbReference type="InterPro" id="IPR036086">
    <property type="entry name" value="ParB/Sulfiredoxin_sf"/>
</dbReference>
<dbReference type="InterPro" id="IPR050336">
    <property type="entry name" value="Chromosome_partition/occlusion"/>
</dbReference>
<feature type="domain" description="ParB-like N-terminal" evidence="1">
    <location>
        <begin position="10"/>
        <end position="105"/>
    </location>
</feature>
<dbReference type="EMBL" id="CXWD01000034">
    <property type="protein sequence ID" value="CTQ77373.1"/>
    <property type="molecule type" value="Genomic_DNA"/>
</dbReference>
<evidence type="ECO:0000313" key="2">
    <source>
        <dbReference type="EMBL" id="CTQ77373.1"/>
    </source>
</evidence>
<dbReference type="Pfam" id="PF02195">
    <property type="entry name" value="ParB_N"/>
    <property type="match status" value="1"/>
</dbReference>
<accession>A0A0M7AUB0</accession>
<dbReference type="PANTHER" id="PTHR33375">
    <property type="entry name" value="CHROMOSOME-PARTITIONING PROTEIN PARB-RELATED"/>
    <property type="match status" value="1"/>
</dbReference>
<dbReference type="SUPFAM" id="SSF110849">
    <property type="entry name" value="ParB/Sulfiredoxin"/>
    <property type="match status" value="1"/>
</dbReference>
<proteinExistence type="predicted"/>
<reference evidence="3" key="1">
    <citation type="submission" date="2015-07" db="EMBL/GenBank/DDBJ databases">
        <authorList>
            <person name="Rodrigo-Torres Lidia"/>
            <person name="Arahal R.David."/>
        </authorList>
    </citation>
    <scope>NUCLEOTIDE SEQUENCE [LARGE SCALE GENOMIC DNA]</scope>
    <source>
        <strain evidence="3">CECT 5112</strain>
    </source>
</reference>
<gene>
    <name evidence="2" type="ORF">LAX5112_04887</name>
</gene>
<dbReference type="InterPro" id="IPR003115">
    <property type="entry name" value="ParB_N"/>
</dbReference>
<evidence type="ECO:0000313" key="3">
    <source>
        <dbReference type="Proteomes" id="UP000053235"/>
    </source>
</evidence>
<dbReference type="Proteomes" id="UP000053235">
    <property type="component" value="Unassembled WGS sequence"/>
</dbReference>
<dbReference type="Gene3D" id="1.10.10.2830">
    <property type="match status" value="1"/>
</dbReference>
<dbReference type="SMART" id="SM00470">
    <property type="entry name" value="ParB"/>
    <property type="match status" value="1"/>
</dbReference>
<dbReference type="OrthoDB" id="2053844at2"/>
<dbReference type="InterPro" id="IPR011111">
    <property type="entry name" value="Plasmid_RepB"/>
</dbReference>
<dbReference type="Pfam" id="PF07506">
    <property type="entry name" value="RepB"/>
    <property type="match status" value="1"/>
</dbReference>
<evidence type="ECO:0000259" key="1">
    <source>
        <dbReference type="SMART" id="SM00470"/>
    </source>
</evidence>
<dbReference type="CDD" id="cd16411">
    <property type="entry name" value="ParB_N_like"/>
    <property type="match status" value="1"/>
</dbReference>
<dbReference type="GO" id="GO:0007059">
    <property type="term" value="P:chromosome segregation"/>
    <property type="evidence" value="ECO:0007669"/>
    <property type="project" value="TreeGrafter"/>
</dbReference>
<dbReference type="STRING" id="388408.LAX5112_04887"/>
<dbReference type="Gene3D" id="3.90.1530.30">
    <property type="match status" value="1"/>
</dbReference>
<name>A0A0M7AUB0_9HYPH</name>